<evidence type="ECO:0000256" key="1">
    <source>
        <dbReference type="SAM" id="Phobius"/>
    </source>
</evidence>
<accession>A0A1T4XC58</accession>
<keyword evidence="3" id="KW-1185">Reference proteome</keyword>
<name>A0A1T4XC58_9FIRM</name>
<dbReference type="Pfam" id="PF04956">
    <property type="entry name" value="TrbC"/>
    <property type="match status" value="1"/>
</dbReference>
<dbReference type="Proteomes" id="UP000190286">
    <property type="component" value="Unassembled WGS sequence"/>
</dbReference>
<dbReference type="AlphaFoldDB" id="A0A1T4XC58"/>
<gene>
    <name evidence="2" type="ORF">SAMN02745178_01695</name>
</gene>
<reference evidence="2 3" key="1">
    <citation type="submission" date="2017-02" db="EMBL/GenBank/DDBJ databases">
        <authorList>
            <person name="Peterson S.W."/>
        </authorList>
    </citation>
    <scope>NUCLEOTIDE SEQUENCE [LARGE SCALE GENOMIC DNA]</scope>
    <source>
        <strain evidence="2 3">ATCC 27749</strain>
    </source>
</reference>
<feature type="transmembrane region" description="Helical" evidence="1">
    <location>
        <begin position="21"/>
        <end position="41"/>
    </location>
</feature>
<evidence type="ECO:0000313" key="3">
    <source>
        <dbReference type="Proteomes" id="UP000190286"/>
    </source>
</evidence>
<keyword evidence="1" id="KW-0472">Membrane</keyword>
<feature type="transmembrane region" description="Helical" evidence="1">
    <location>
        <begin position="61"/>
        <end position="78"/>
    </location>
</feature>
<protein>
    <submittedName>
        <fullName evidence="2">TrbC/VIRB2 family protein</fullName>
    </submittedName>
</protein>
<keyword evidence="1" id="KW-0812">Transmembrane</keyword>
<feature type="transmembrane region" description="Helical" evidence="1">
    <location>
        <begin position="90"/>
        <end position="109"/>
    </location>
</feature>
<evidence type="ECO:0000313" key="2">
    <source>
        <dbReference type="EMBL" id="SKA87160.1"/>
    </source>
</evidence>
<organism evidence="2 3">
    <name type="scientific">Gemmiger formicilis</name>
    <dbReference type="NCBI Taxonomy" id="745368"/>
    <lineage>
        <taxon>Bacteria</taxon>
        <taxon>Bacillati</taxon>
        <taxon>Bacillota</taxon>
        <taxon>Clostridia</taxon>
        <taxon>Eubacteriales</taxon>
        <taxon>Gemmiger</taxon>
    </lineage>
</organism>
<dbReference type="EMBL" id="FUYF01000008">
    <property type="protein sequence ID" value="SKA87160.1"/>
    <property type="molecule type" value="Genomic_DNA"/>
</dbReference>
<dbReference type="InterPro" id="IPR007039">
    <property type="entry name" value="TrbC/VirB2"/>
</dbReference>
<proteinExistence type="predicted"/>
<dbReference type="STRING" id="745368.SAMN02745178_01695"/>
<keyword evidence="1" id="KW-1133">Transmembrane helix</keyword>
<dbReference type="OrthoDB" id="9797238at2"/>
<sequence>MKMKKTSLNTTKVTDRKIKRLYLVAATVVAAAFVMAMPAFADDPLTTINNLSDFVFSAIKAIGAILLGFGIVQIGLALKGHDASQRAQGFMTFFGGVVIYFAKDILDMIL</sequence>
<dbReference type="RefSeq" id="WP_143402714.1">
    <property type="nucleotide sequence ID" value="NZ_CAKWHA010000019.1"/>
</dbReference>